<organism evidence="5 6">
    <name type="scientific">Pomacea canaliculata</name>
    <name type="common">Golden apple snail</name>
    <dbReference type="NCBI Taxonomy" id="400727"/>
    <lineage>
        <taxon>Eukaryota</taxon>
        <taxon>Metazoa</taxon>
        <taxon>Spiralia</taxon>
        <taxon>Lophotrochozoa</taxon>
        <taxon>Mollusca</taxon>
        <taxon>Gastropoda</taxon>
        <taxon>Caenogastropoda</taxon>
        <taxon>Architaenioglossa</taxon>
        <taxon>Ampullarioidea</taxon>
        <taxon>Ampullariidae</taxon>
        <taxon>Pomacea</taxon>
    </lineage>
</organism>
<dbReference type="OrthoDB" id="5920443at2759"/>
<name>A0A2T7NXB9_POMCA</name>
<dbReference type="EMBL" id="PZQS01000008">
    <property type="protein sequence ID" value="PVD25817.1"/>
    <property type="molecule type" value="Genomic_DNA"/>
</dbReference>
<evidence type="ECO:0000313" key="5">
    <source>
        <dbReference type="EMBL" id="PVD25817.1"/>
    </source>
</evidence>
<dbReference type="STRING" id="400727.A0A2T7NXB9"/>
<evidence type="ECO:0000256" key="4">
    <source>
        <dbReference type="ARBA" id="ARBA00026030"/>
    </source>
</evidence>
<dbReference type="PANTHER" id="PTHR31952:SF1">
    <property type="entry name" value="CB1 CANNABINOID RECEPTOR-INTERACTING PROTEIN 1"/>
    <property type="match status" value="1"/>
</dbReference>
<comment type="function">
    <text evidence="1">Suppresses cannabinoid receptor CNR1-mediated tonic inhibition of voltage-gated calcium channels.</text>
</comment>
<comment type="subunit">
    <text evidence="4">Interacts with the cannabinoid receptor CNR1 (via C-terminus). Does not interact with cannabinoid receptor CNR2.</text>
</comment>
<proteinExistence type="inferred from homology"/>
<evidence type="ECO:0000313" key="6">
    <source>
        <dbReference type="Proteomes" id="UP000245119"/>
    </source>
</evidence>
<gene>
    <name evidence="5" type="ORF">C0Q70_13480</name>
</gene>
<evidence type="ECO:0000256" key="3">
    <source>
        <dbReference type="ARBA" id="ARBA00015651"/>
    </source>
</evidence>
<comment type="similarity">
    <text evidence="2">Belongs to the CNRIP family.</text>
</comment>
<keyword evidence="6" id="KW-1185">Reference proteome</keyword>
<comment type="caution">
    <text evidence="5">The sequence shown here is derived from an EMBL/GenBank/DDBJ whole genome shotgun (WGS) entry which is preliminary data.</text>
</comment>
<accession>A0A2T7NXB9</accession>
<protein>
    <recommendedName>
        <fullName evidence="3">CB1 cannabinoid receptor-interacting protein 1</fullName>
    </recommendedName>
</protein>
<dbReference type="Pfam" id="PF15043">
    <property type="entry name" value="CNRIP1"/>
    <property type="match status" value="1"/>
</dbReference>
<evidence type="ECO:0000256" key="1">
    <source>
        <dbReference type="ARBA" id="ARBA00003884"/>
    </source>
</evidence>
<dbReference type="PANTHER" id="PTHR31952">
    <property type="entry name" value="CB1 CANNABINOID RECEPTOR-INTERACTING PROTEIN 1"/>
    <property type="match status" value="1"/>
</dbReference>
<sequence>MDERLKIRVSVQQWPTKNPVYFKPDGRRFSYPDTLKLRADSAYLVQTLISPGRTLTAMQIRGQTLLLSRLKAGLRHGDSVQYSAIWTTTGYEVNKKGTRTLLPIVLELKGENIVLAMVQCKIYPGEGSGGHWQWGQPLRAIELECSAASDGSYIDVLRQSLTGRRMF</sequence>
<dbReference type="GO" id="GO:0005886">
    <property type="term" value="C:plasma membrane"/>
    <property type="evidence" value="ECO:0007669"/>
    <property type="project" value="TreeGrafter"/>
</dbReference>
<evidence type="ECO:0000256" key="2">
    <source>
        <dbReference type="ARBA" id="ARBA00007288"/>
    </source>
</evidence>
<dbReference type="InterPro" id="IPR029204">
    <property type="entry name" value="CNRIP1"/>
</dbReference>
<dbReference type="GO" id="GO:0031718">
    <property type="term" value="F:type 1 cannabinoid receptor binding"/>
    <property type="evidence" value="ECO:0007669"/>
    <property type="project" value="TreeGrafter"/>
</dbReference>
<dbReference type="AlphaFoldDB" id="A0A2T7NXB9"/>
<dbReference type="Proteomes" id="UP000245119">
    <property type="component" value="Linkage Group LG8"/>
</dbReference>
<dbReference type="OMA" id="YCKMETS"/>
<reference evidence="5 6" key="1">
    <citation type="submission" date="2018-04" db="EMBL/GenBank/DDBJ databases">
        <title>The genome of golden apple snail Pomacea canaliculata provides insight into stress tolerance and invasive adaptation.</title>
        <authorList>
            <person name="Liu C."/>
            <person name="Liu B."/>
            <person name="Ren Y."/>
            <person name="Zhang Y."/>
            <person name="Wang H."/>
            <person name="Li S."/>
            <person name="Jiang F."/>
            <person name="Yin L."/>
            <person name="Zhang G."/>
            <person name="Qian W."/>
            <person name="Fan W."/>
        </authorList>
    </citation>
    <scope>NUCLEOTIDE SEQUENCE [LARGE SCALE GENOMIC DNA]</scope>
    <source>
        <strain evidence="5">SZHN2017</strain>
        <tissue evidence="5">Muscle</tissue>
    </source>
</reference>